<dbReference type="GO" id="GO:0008757">
    <property type="term" value="F:S-adenosylmethionine-dependent methyltransferase activity"/>
    <property type="evidence" value="ECO:0007669"/>
    <property type="project" value="InterPro"/>
</dbReference>
<comment type="caution">
    <text evidence="2">The sequence shown here is derived from an EMBL/GenBank/DDBJ whole genome shotgun (WGS) entry which is preliminary data.</text>
</comment>
<dbReference type="PANTHER" id="PTHR43861:SF1">
    <property type="entry name" value="TRANS-ACONITATE 2-METHYLTRANSFERASE"/>
    <property type="match status" value="1"/>
</dbReference>
<keyword evidence="2" id="KW-0808">Transferase</keyword>
<dbReference type="InterPro" id="IPR029063">
    <property type="entry name" value="SAM-dependent_MTases_sf"/>
</dbReference>
<dbReference type="EMBL" id="BAFB01000130">
    <property type="protein sequence ID" value="GAB34938.1"/>
    <property type="molecule type" value="Genomic_DNA"/>
</dbReference>
<dbReference type="PANTHER" id="PTHR43861">
    <property type="entry name" value="TRANS-ACONITATE 2-METHYLTRANSFERASE-RELATED"/>
    <property type="match status" value="1"/>
</dbReference>
<dbReference type="Proteomes" id="UP000005038">
    <property type="component" value="Unassembled WGS sequence"/>
</dbReference>
<sequence length="303" mass="32963">MRKVHKAATLPFMQHSAYHSHPHEHDPDDSAVGDMLELDAAVMGAYLDTAIAHIRHALDREPTVIVDVGAGTGVGLRALARAFPDSEVFGVDASPEMAIRAGSQAPDNVRTVTADVNNGWPAGVPTADIIWASSSLHHVAAPEVFLREAAAYLRTGGVLAVIEMTGPPRFLPGDDPLEVHIVAAMDTQQWNSFPDWTGAIEKAGLDVVDRVDLTVEVDMLSDNVFRYADAWFSRVRLGLADELSEDDRATLDALVSAESPGSIRRRTDLAVRGGRTMWIAKPRNTTEPRDITEYTDDRSEILP</sequence>
<keyword evidence="2" id="KW-0489">Methyltransferase</keyword>
<reference evidence="2" key="1">
    <citation type="submission" date="2012-02" db="EMBL/GenBank/DDBJ databases">
        <title>Whole genome shotgun sequence of Gordonia otitidis NBRC 100426.</title>
        <authorList>
            <person name="Yoshida I."/>
            <person name="Hosoyama A."/>
            <person name="Tsuchikane K."/>
            <person name="Katsumata H."/>
            <person name="Yamazaki S."/>
            <person name="Fujita N."/>
        </authorList>
    </citation>
    <scope>NUCLEOTIDE SEQUENCE [LARGE SCALE GENOMIC DNA]</scope>
    <source>
        <strain evidence="2">NBRC 100426</strain>
    </source>
</reference>
<dbReference type="AlphaFoldDB" id="H5TN80"/>
<gene>
    <name evidence="2" type="ORF">GOOTI_130_00310</name>
</gene>
<dbReference type="InterPro" id="IPR013216">
    <property type="entry name" value="Methyltransf_11"/>
</dbReference>
<feature type="domain" description="Methyltransferase type 11" evidence="1">
    <location>
        <begin position="66"/>
        <end position="160"/>
    </location>
</feature>
<organism evidence="2 3">
    <name type="scientific">Gordonia otitidis (strain DSM 44809 / CCUG 52243 / JCM 12355 / NBRC 100426 / IFM 10032)</name>
    <dbReference type="NCBI Taxonomy" id="1108044"/>
    <lineage>
        <taxon>Bacteria</taxon>
        <taxon>Bacillati</taxon>
        <taxon>Actinomycetota</taxon>
        <taxon>Actinomycetes</taxon>
        <taxon>Mycobacteriales</taxon>
        <taxon>Gordoniaceae</taxon>
        <taxon>Gordonia</taxon>
    </lineage>
</organism>
<name>H5TN80_GORO1</name>
<dbReference type="Pfam" id="PF08241">
    <property type="entry name" value="Methyltransf_11"/>
    <property type="match status" value="1"/>
</dbReference>
<evidence type="ECO:0000313" key="3">
    <source>
        <dbReference type="Proteomes" id="UP000005038"/>
    </source>
</evidence>
<keyword evidence="3" id="KW-1185">Reference proteome</keyword>
<dbReference type="SUPFAM" id="SSF53335">
    <property type="entry name" value="S-adenosyl-L-methionine-dependent methyltransferases"/>
    <property type="match status" value="1"/>
</dbReference>
<accession>H5TN80</accession>
<dbReference type="Gene3D" id="3.40.50.150">
    <property type="entry name" value="Vaccinia Virus protein VP39"/>
    <property type="match status" value="1"/>
</dbReference>
<evidence type="ECO:0000259" key="1">
    <source>
        <dbReference type="Pfam" id="PF08241"/>
    </source>
</evidence>
<protein>
    <submittedName>
        <fullName evidence="2">Methyltransferase</fullName>
    </submittedName>
</protein>
<dbReference type="CDD" id="cd02440">
    <property type="entry name" value="AdoMet_MTases"/>
    <property type="match status" value="1"/>
</dbReference>
<dbReference type="GO" id="GO:0032259">
    <property type="term" value="P:methylation"/>
    <property type="evidence" value="ECO:0007669"/>
    <property type="project" value="UniProtKB-KW"/>
</dbReference>
<proteinExistence type="predicted"/>
<dbReference type="STRING" id="1108044.GOOTI_130_00310"/>
<evidence type="ECO:0000313" key="2">
    <source>
        <dbReference type="EMBL" id="GAB34938.1"/>
    </source>
</evidence>